<accession>A0A2G9RT83</accession>
<dbReference type="PRINTS" id="PR00080">
    <property type="entry name" value="SDRFAMILY"/>
</dbReference>
<dbReference type="PROSITE" id="PS00061">
    <property type="entry name" value="ADH_SHORT"/>
    <property type="match status" value="1"/>
</dbReference>
<dbReference type="Gene3D" id="3.40.50.720">
    <property type="entry name" value="NAD(P)-binding Rossmann-like Domain"/>
    <property type="match status" value="1"/>
</dbReference>
<dbReference type="PANTHER" id="PTHR44269:SF1">
    <property type="entry name" value="DEHYDROGENASE_REDUCTASE SDR FAMILY MEMBER 7"/>
    <property type="match status" value="1"/>
</dbReference>
<evidence type="ECO:0000256" key="1">
    <source>
        <dbReference type="ARBA" id="ARBA00023002"/>
    </source>
</evidence>
<dbReference type="OrthoDB" id="1933717at2759"/>
<comment type="similarity">
    <text evidence="2">Belongs to the short-chain dehydrogenases/reductases (SDR) family.</text>
</comment>
<organism evidence="3 4">
    <name type="scientific">Aquarana catesbeiana</name>
    <name type="common">American bullfrog</name>
    <name type="synonym">Rana catesbeiana</name>
    <dbReference type="NCBI Taxonomy" id="8400"/>
    <lineage>
        <taxon>Eukaryota</taxon>
        <taxon>Metazoa</taxon>
        <taxon>Chordata</taxon>
        <taxon>Craniata</taxon>
        <taxon>Vertebrata</taxon>
        <taxon>Euteleostomi</taxon>
        <taxon>Amphibia</taxon>
        <taxon>Batrachia</taxon>
        <taxon>Anura</taxon>
        <taxon>Neobatrachia</taxon>
        <taxon>Ranoidea</taxon>
        <taxon>Ranidae</taxon>
        <taxon>Aquarana</taxon>
    </lineage>
</organism>
<reference evidence="4" key="1">
    <citation type="journal article" date="2017" name="Nat. Commun.">
        <title>The North American bullfrog draft genome provides insight into hormonal regulation of long noncoding RNA.</title>
        <authorList>
            <person name="Hammond S.A."/>
            <person name="Warren R.L."/>
            <person name="Vandervalk B.P."/>
            <person name="Kucuk E."/>
            <person name="Khan H."/>
            <person name="Gibb E.A."/>
            <person name="Pandoh P."/>
            <person name="Kirk H."/>
            <person name="Zhao Y."/>
            <person name="Jones M."/>
            <person name="Mungall A.J."/>
            <person name="Coope R."/>
            <person name="Pleasance S."/>
            <person name="Moore R.A."/>
            <person name="Holt R.A."/>
            <person name="Round J.M."/>
            <person name="Ohora S."/>
            <person name="Walle B.V."/>
            <person name="Veldhoen N."/>
            <person name="Helbing C.C."/>
            <person name="Birol I."/>
        </authorList>
    </citation>
    <scope>NUCLEOTIDE SEQUENCE [LARGE SCALE GENOMIC DNA]</scope>
</reference>
<dbReference type="GO" id="GO:0016491">
    <property type="term" value="F:oxidoreductase activity"/>
    <property type="evidence" value="ECO:0007669"/>
    <property type="project" value="UniProtKB-KW"/>
</dbReference>
<evidence type="ECO:0000313" key="4">
    <source>
        <dbReference type="Proteomes" id="UP000228934"/>
    </source>
</evidence>
<protein>
    <recommendedName>
        <fullName evidence="5">Dehydrogenase/reductase SDR family member 7</fullName>
    </recommendedName>
</protein>
<name>A0A2G9RT83_AQUCT</name>
<dbReference type="InterPro" id="IPR036291">
    <property type="entry name" value="NAD(P)-bd_dom_sf"/>
</dbReference>
<dbReference type="Pfam" id="PF00106">
    <property type="entry name" value="adh_short"/>
    <property type="match status" value="1"/>
</dbReference>
<dbReference type="SUPFAM" id="SSF51735">
    <property type="entry name" value="NAD(P)-binding Rossmann-fold domains"/>
    <property type="match status" value="1"/>
</dbReference>
<keyword evidence="4" id="KW-1185">Reference proteome</keyword>
<dbReference type="InterPro" id="IPR053011">
    <property type="entry name" value="SDR_family_member_7"/>
</dbReference>
<evidence type="ECO:0000256" key="2">
    <source>
        <dbReference type="RuleBase" id="RU000363"/>
    </source>
</evidence>
<dbReference type="InterPro" id="IPR020904">
    <property type="entry name" value="Sc_DH/Rdtase_CS"/>
</dbReference>
<gene>
    <name evidence="3" type="ORF">AB205_0212400</name>
</gene>
<dbReference type="PRINTS" id="PR00081">
    <property type="entry name" value="GDHRDH"/>
</dbReference>
<dbReference type="InterPro" id="IPR002347">
    <property type="entry name" value="SDR_fam"/>
</dbReference>
<evidence type="ECO:0008006" key="5">
    <source>
        <dbReference type="Google" id="ProtNLM"/>
    </source>
</evidence>
<dbReference type="EMBL" id="KV932478">
    <property type="protein sequence ID" value="PIO31116.1"/>
    <property type="molecule type" value="Genomic_DNA"/>
</dbReference>
<keyword evidence="1" id="KW-0560">Oxidoreductase</keyword>
<evidence type="ECO:0000313" key="3">
    <source>
        <dbReference type="EMBL" id="PIO31116.1"/>
    </source>
</evidence>
<dbReference type="AlphaFoldDB" id="A0A2G9RT83"/>
<dbReference type="PANTHER" id="PTHR44269">
    <property type="entry name" value="DEHYDROGENASE/REDUCTASE SDR FAMILY MEMBER 7-RELATED"/>
    <property type="match status" value="1"/>
</dbReference>
<proteinExistence type="inferred from homology"/>
<dbReference type="CDD" id="cd05332">
    <property type="entry name" value="11beta-HSD1_like_SDR_c"/>
    <property type="match status" value="1"/>
</dbReference>
<dbReference type="Proteomes" id="UP000228934">
    <property type="component" value="Unassembled WGS sequence"/>
</dbReference>
<dbReference type="NCBIfam" id="NF004825">
    <property type="entry name" value="PRK06181.1"/>
    <property type="match status" value="1"/>
</dbReference>
<sequence length="403" mass="44975">MDLLILLMLCCLAYFLIQIIRFIKADADLTLLWAERFGHSPESKFRGSVVWVTGASSGIGEALCYQLAKLGAQLVLSSRREDELLRVKKKCIETSNLTDKDILVLPLDLTNISAHKAATDKVVEYFGRIDILVNNSGRSQRSLCVDTDLDVFRGLMELNYFGTISLTKHVLPHMIKKKKGKIVTISSVTGFIGVPLSTGYAASKHAVQGFFNSLRIELGCYPGITVSNICPGPVQSKIVENAFTETNQPFGTTADQTYKMPAERCARLILVTAANDLNESWISGQPYLIICYFWQYAPTWAWWITGKIGQKRIENFKNGLIGLGRMSVGVNGHMSFGIRQVHREQKMVRSGPPEKPTGGPDRMQILPIFQKRLPNRRLRTKTVLLFLASSLSLQRAGRCCVNE</sequence>